<evidence type="ECO:0000256" key="9">
    <source>
        <dbReference type="SAM" id="MobiDB-lite"/>
    </source>
</evidence>
<keyword evidence="7" id="KW-0411">Iron-sulfur</keyword>
<dbReference type="Gene3D" id="1.10.599.10">
    <property type="entry name" value="Aldehyde Ferredoxin Oxidoreductase Protein, subunit A, domain 3"/>
    <property type="match status" value="1"/>
</dbReference>
<dbReference type="Proteomes" id="UP000002518">
    <property type="component" value="Chromosome"/>
</dbReference>
<keyword evidence="6" id="KW-0408">Iron</keyword>
<dbReference type="GO" id="GO:0046872">
    <property type="term" value="F:metal ion binding"/>
    <property type="evidence" value="ECO:0007669"/>
    <property type="project" value="UniProtKB-KW"/>
</dbReference>
<evidence type="ECO:0000256" key="2">
    <source>
        <dbReference type="ARBA" id="ARBA00011032"/>
    </source>
</evidence>
<dbReference type="AlphaFoldDB" id="Q9YFI0"/>
<gene>
    <name evidence="11" type="primary">aor</name>
    <name evidence="11" type="ordered locus">APE_0266.1</name>
</gene>
<evidence type="ECO:0000256" key="4">
    <source>
        <dbReference type="ARBA" id="ARBA00022723"/>
    </source>
</evidence>
<dbReference type="PIR" id="C72785">
    <property type="entry name" value="C72785"/>
</dbReference>
<dbReference type="InterPro" id="IPR036503">
    <property type="entry name" value="Ald_Fedxn_OxRdtase_N_sf"/>
</dbReference>
<dbReference type="GO" id="GO:0051539">
    <property type="term" value="F:4 iron, 4 sulfur cluster binding"/>
    <property type="evidence" value="ECO:0007669"/>
    <property type="project" value="UniProtKB-KW"/>
</dbReference>
<comment type="similarity">
    <text evidence="2">Belongs to the AOR/FOR family.</text>
</comment>
<keyword evidence="5" id="KW-0560">Oxidoreductase</keyword>
<feature type="region of interest" description="Disordered" evidence="9">
    <location>
        <begin position="549"/>
        <end position="570"/>
    </location>
</feature>
<reference evidence="11 12" key="1">
    <citation type="journal article" date="1999" name="DNA Res.">
        <title>Complete genome sequence of an aerobic hyper-thermophilic crenarchaeon, Aeropyrum pernix K1.</title>
        <authorList>
            <person name="Kawarabayasi Y."/>
            <person name="Hino Y."/>
            <person name="Horikawa H."/>
            <person name="Yamazaki S."/>
            <person name="Haikawa Y."/>
            <person name="Jin-no K."/>
            <person name="Takahashi M."/>
            <person name="Sekine M."/>
            <person name="Baba S."/>
            <person name="Ankai A."/>
            <person name="Kosugi H."/>
            <person name="Hosoyama A."/>
            <person name="Fukui S."/>
            <person name="Nagai Y."/>
            <person name="Nishijima K."/>
            <person name="Nakazawa H."/>
            <person name="Takamiya M."/>
            <person name="Masuda S."/>
            <person name="Funahashi T."/>
            <person name="Tanaka T."/>
            <person name="Kudoh Y."/>
            <person name="Yamazaki J."/>
            <person name="Kushida N."/>
            <person name="Oguchi A."/>
            <person name="Aoki K."/>
            <person name="Kubota K."/>
            <person name="Nakamura Y."/>
            <person name="Nomura N."/>
            <person name="Sako Y."/>
            <person name="Kikuchi H."/>
        </authorList>
    </citation>
    <scope>NUCLEOTIDE SEQUENCE [LARGE SCALE GENOMIC DNA]</scope>
    <source>
        <strain evidence="12">ATCC 700893 / DSM 11879 / JCM 9820 / NBRC 100138 / K1</strain>
    </source>
</reference>
<comment type="cofactor">
    <cofactor evidence="8">
        <name>tungstopterin</name>
        <dbReference type="ChEBI" id="CHEBI:30402"/>
    </cofactor>
</comment>
<name>Q9YFI0_AERPE</name>
<evidence type="ECO:0000256" key="8">
    <source>
        <dbReference type="ARBA" id="ARBA00049934"/>
    </source>
</evidence>
<feature type="domain" description="Aldehyde ferredoxin oxidoreductase N-terminal" evidence="10">
    <location>
        <begin position="8"/>
        <end position="204"/>
    </location>
</feature>
<dbReference type="EnsemblBacteria" id="BAA79181">
    <property type="protein sequence ID" value="BAA79181"/>
    <property type="gene ID" value="APE_0266.1"/>
</dbReference>
<evidence type="ECO:0000313" key="12">
    <source>
        <dbReference type="Proteomes" id="UP000002518"/>
    </source>
</evidence>
<evidence type="ECO:0000256" key="1">
    <source>
        <dbReference type="ARBA" id="ARBA00001966"/>
    </source>
</evidence>
<evidence type="ECO:0000313" key="11">
    <source>
        <dbReference type="EMBL" id="BAA79181.2"/>
    </source>
</evidence>
<evidence type="ECO:0000259" key="10">
    <source>
        <dbReference type="SMART" id="SM00790"/>
    </source>
</evidence>
<evidence type="ECO:0000256" key="7">
    <source>
        <dbReference type="ARBA" id="ARBA00023014"/>
    </source>
</evidence>
<dbReference type="EMBL" id="BA000002">
    <property type="protein sequence ID" value="BAA79181.2"/>
    <property type="molecule type" value="Genomic_DNA"/>
</dbReference>
<dbReference type="InterPro" id="IPR001203">
    <property type="entry name" value="OxRdtase_Ald_Fedxn_C"/>
</dbReference>
<dbReference type="InterPro" id="IPR013983">
    <property type="entry name" value="Ald_Fedxn_OxRdtase_N"/>
</dbReference>
<accession>Q9YFI0</accession>
<dbReference type="eggNOG" id="arCOG00706">
    <property type="taxonomic scope" value="Archaea"/>
</dbReference>
<dbReference type="Pfam" id="PF02730">
    <property type="entry name" value="AFOR_N"/>
    <property type="match status" value="1"/>
</dbReference>
<dbReference type="InterPro" id="IPR051919">
    <property type="entry name" value="W-dependent_AOR"/>
</dbReference>
<comment type="cofactor">
    <cofactor evidence="1">
        <name>[4Fe-4S] cluster</name>
        <dbReference type="ChEBI" id="CHEBI:49883"/>
    </cofactor>
</comment>
<dbReference type="STRING" id="272557.APE_0266.1"/>
<dbReference type="InterPro" id="IPR036021">
    <property type="entry name" value="Tungsten_al_ferr_oxy-like_C"/>
</dbReference>
<evidence type="ECO:0000256" key="3">
    <source>
        <dbReference type="ARBA" id="ARBA00022485"/>
    </source>
</evidence>
<dbReference type="PANTHER" id="PTHR30038:SF7">
    <property type="entry name" value="TUNGSTEN-CONTAINING GLYCERALDEHYDE-3-PHOSPHATE:FERREDOXIN OXIDOREDUCTASE"/>
    <property type="match status" value="1"/>
</dbReference>
<keyword evidence="3" id="KW-0004">4Fe-4S</keyword>
<dbReference type="SUPFAM" id="SSF56228">
    <property type="entry name" value="Aldehyde ferredoxin oxidoreductase, N-terminal domain"/>
    <property type="match status" value="1"/>
</dbReference>
<evidence type="ECO:0000256" key="5">
    <source>
        <dbReference type="ARBA" id="ARBA00023002"/>
    </source>
</evidence>
<sequence>MSNCPGGYNCRVALVNLNKLRIEAVDLDPEALEYFPGGRALGVALLYNLLGRYDSPLVLATSPLVGSGFVMANRLTIVFKSPLTGTIAWANTGGYVSPALKKAGFDALVIVGRSREPHYLLIEDGSVDLLPAEDLWGLDAVEVALMLRRRHGDVRVLSIGPAGERGVSYATVINDTGRSSGVRHGAGAVMGLKRLKAIALKAKGVGSKAKPSDRSTLLRISREIASRIMASSLLNREKGLLAVYGTPVAMEALGPAEAVPHLNYRNPVLERWEALSGRIMSKTILAGRLTCSSCPVACRRDTVGVSLSFRTEGPDYAQISSLGSNTGLISLEGVGYLTSLSYRLGLDPIEAGNILAMYAEITELEDLGREGLVWGDLEAMEKLLVSTAYRRGVGDLLAGGARVVAEKLKRPEVRTDVKGVTIQNADPRVEKAWGVINSVEAFGGAAHIWVYGGIVASFKTLGVNVAVDWSFNPETTAKAVYEHQLLVAAADTLQVCAFSQYAAGWRDYARALSAVTGVKWSVEKLRGAAETLLDLERLLNQQLGIEPTEDVLPPKFTENPVPKGKHKGETADVSSHIEEYYSLRNLKNGKIGSERMREATSKAKAARIA</sequence>
<dbReference type="Gene3D" id="3.60.9.10">
    <property type="entry name" value="Aldehyde ferredoxin oxidoreductase, N-terminal domain"/>
    <property type="match status" value="1"/>
</dbReference>
<keyword evidence="4" id="KW-0479">Metal-binding</keyword>
<dbReference type="InterPro" id="IPR013984">
    <property type="entry name" value="Ald_Fedxn_OxRdtase_dom2"/>
</dbReference>
<evidence type="ECO:0000256" key="6">
    <source>
        <dbReference type="ARBA" id="ARBA00023004"/>
    </source>
</evidence>
<organism evidence="11 12">
    <name type="scientific">Aeropyrum pernix (strain ATCC 700893 / DSM 11879 / JCM 9820 / NBRC 100138 / K1)</name>
    <dbReference type="NCBI Taxonomy" id="272557"/>
    <lineage>
        <taxon>Archaea</taxon>
        <taxon>Thermoproteota</taxon>
        <taxon>Thermoprotei</taxon>
        <taxon>Desulfurococcales</taxon>
        <taxon>Desulfurococcaceae</taxon>
        <taxon>Aeropyrum</taxon>
    </lineage>
</organism>
<dbReference type="GO" id="GO:0009055">
    <property type="term" value="F:electron transfer activity"/>
    <property type="evidence" value="ECO:0007669"/>
    <property type="project" value="InterPro"/>
</dbReference>
<dbReference type="KEGG" id="ape:APE_0266.1"/>
<dbReference type="PANTHER" id="PTHR30038">
    <property type="entry name" value="ALDEHYDE FERREDOXIN OXIDOREDUCTASE"/>
    <property type="match status" value="1"/>
</dbReference>
<dbReference type="InterPro" id="IPR013985">
    <property type="entry name" value="Ald_Fedxn_OxRdtase_dom3"/>
</dbReference>
<dbReference type="Pfam" id="PF01314">
    <property type="entry name" value="AFOR_C"/>
    <property type="match status" value="1"/>
</dbReference>
<dbReference type="SUPFAM" id="SSF48310">
    <property type="entry name" value="Aldehyde ferredoxin oxidoreductase, C-terminal domains"/>
    <property type="match status" value="1"/>
</dbReference>
<dbReference type="Gene3D" id="1.10.569.10">
    <property type="entry name" value="Aldehyde Ferredoxin Oxidoreductase Protein, subunit A, domain 2"/>
    <property type="match status" value="1"/>
</dbReference>
<dbReference type="SMART" id="SM00790">
    <property type="entry name" value="AFOR_N"/>
    <property type="match status" value="1"/>
</dbReference>
<dbReference type="GO" id="GO:0016625">
    <property type="term" value="F:oxidoreductase activity, acting on the aldehyde or oxo group of donors, iron-sulfur protein as acceptor"/>
    <property type="evidence" value="ECO:0007669"/>
    <property type="project" value="InterPro"/>
</dbReference>
<proteinExistence type="inferred from homology"/>
<keyword evidence="12" id="KW-1185">Reference proteome</keyword>
<protein>
    <submittedName>
        <fullName evidence="11">Tungsten-containing aldehyde ferredoxin oxidoreductase</fullName>
    </submittedName>
</protein>